<keyword evidence="1" id="KW-1133">Transmembrane helix</keyword>
<feature type="transmembrane region" description="Helical" evidence="1">
    <location>
        <begin position="139"/>
        <end position="159"/>
    </location>
</feature>
<dbReference type="AlphaFoldDB" id="A0AAV2H188"/>
<name>A0AAV2H188_LYMST</name>
<feature type="transmembrane region" description="Helical" evidence="1">
    <location>
        <begin position="95"/>
        <end position="119"/>
    </location>
</feature>
<protein>
    <recommendedName>
        <fullName evidence="4">G-protein coupled receptors family 2 profile 2 domain-containing protein</fullName>
    </recommendedName>
</protein>
<dbReference type="InterPro" id="IPR053231">
    <property type="entry name" value="GPCR_LN-TM7"/>
</dbReference>
<evidence type="ECO:0008006" key="4">
    <source>
        <dbReference type="Google" id="ProtNLM"/>
    </source>
</evidence>
<dbReference type="Gene3D" id="1.20.1070.10">
    <property type="entry name" value="Rhodopsin 7-helix transmembrane proteins"/>
    <property type="match status" value="1"/>
</dbReference>
<gene>
    <name evidence="2" type="ORF">GSLYS_00001571001</name>
</gene>
<comment type="caution">
    <text evidence="2">The sequence shown here is derived from an EMBL/GenBank/DDBJ whole genome shotgun (WGS) entry which is preliminary data.</text>
</comment>
<evidence type="ECO:0000256" key="1">
    <source>
        <dbReference type="SAM" id="Phobius"/>
    </source>
</evidence>
<accession>A0AAV2H188</accession>
<keyword evidence="1" id="KW-0812">Transmembrane</keyword>
<dbReference type="PANTHER" id="PTHR45902:SF1">
    <property type="entry name" value="LATROPHILIN RECEPTOR-LIKE PROTEIN A"/>
    <property type="match status" value="1"/>
</dbReference>
<dbReference type="PANTHER" id="PTHR45902">
    <property type="entry name" value="LATROPHILIN RECEPTOR-LIKE PROTEIN A"/>
    <property type="match status" value="1"/>
</dbReference>
<sequence length="171" mass="19368">MCKAVGVATHLTWLWMFSWSFICSFNMFRDFTSRTRNSVPTRQEDRLNLIKRFVASLLMPVAVVLAVVVTTLILTEGENIGYGENLCYLDTPLTVGLAVLAPMTLVVGCNVVFFTLTVLNIERIRHLHHHVTSSDTRNLLVYVKLSSLTGAFWTMALVGEVTDMDFLRYLF</sequence>
<feature type="transmembrane region" description="Helical" evidence="1">
    <location>
        <begin position="53"/>
        <end position="75"/>
    </location>
</feature>
<keyword evidence="3" id="KW-1185">Reference proteome</keyword>
<dbReference type="Proteomes" id="UP001497497">
    <property type="component" value="Unassembled WGS sequence"/>
</dbReference>
<organism evidence="2 3">
    <name type="scientific">Lymnaea stagnalis</name>
    <name type="common">Great pond snail</name>
    <name type="synonym">Helix stagnalis</name>
    <dbReference type="NCBI Taxonomy" id="6523"/>
    <lineage>
        <taxon>Eukaryota</taxon>
        <taxon>Metazoa</taxon>
        <taxon>Spiralia</taxon>
        <taxon>Lophotrochozoa</taxon>
        <taxon>Mollusca</taxon>
        <taxon>Gastropoda</taxon>
        <taxon>Heterobranchia</taxon>
        <taxon>Euthyneura</taxon>
        <taxon>Panpulmonata</taxon>
        <taxon>Hygrophila</taxon>
        <taxon>Lymnaeoidea</taxon>
        <taxon>Lymnaeidae</taxon>
        <taxon>Lymnaea</taxon>
    </lineage>
</organism>
<evidence type="ECO:0000313" key="3">
    <source>
        <dbReference type="Proteomes" id="UP001497497"/>
    </source>
</evidence>
<evidence type="ECO:0000313" key="2">
    <source>
        <dbReference type="EMBL" id="CAL1527394.1"/>
    </source>
</evidence>
<proteinExistence type="predicted"/>
<feature type="transmembrane region" description="Helical" evidence="1">
    <location>
        <begin position="12"/>
        <end position="32"/>
    </location>
</feature>
<reference evidence="2 3" key="1">
    <citation type="submission" date="2024-04" db="EMBL/GenBank/DDBJ databases">
        <authorList>
            <consortium name="Genoscope - CEA"/>
            <person name="William W."/>
        </authorList>
    </citation>
    <scope>NUCLEOTIDE SEQUENCE [LARGE SCALE GENOMIC DNA]</scope>
</reference>
<dbReference type="EMBL" id="CAXITT010000017">
    <property type="protein sequence ID" value="CAL1527394.1"/>
    <property type="molecule type" value="Genomic_DNA"/>
</dbReference>
<keyword evidence="1" id="KW-0472">Membrane</keyword>